<dbReference type="RefSeq" id="WP_186893068.1">
    <property type="nucleotide sequence ID" value="NZ_WJBE01000001.1"/>
</dbReference>
<evidence type="ECO:0000259" key="2">
    <source>
        <dbReference type="Pfam" id="PF13349"/>
    </source>
</evidence>
<reference evidence="3 4" key="1">
    <citation type="journal article" date="2020" name="mSystems">
        <title>Defining Genomic and Predicted Metabolic Features of the Acetobacterium Genus.</title>
        <authorList>
            <person name="Ross D.E."/>
            <person name="Marshall C.W."/>
            <person name="Gulliver D."/>
            <person name="May H.D."/>
            <person name="Norman R.S."/>
        </authorList>
    </citation>
    <scope>NUCLEOTIDE SEQUENCE [LARGE SCALE GENOMIC DNA]</scope>
    <source>
        <strain evidence="3 4">DSM 4132</strain>
    </source>
</reference>
<evidence type="ECO:0000313" key="4">
    <source>
        <dbReference type="Proteomes" id="UP000622405"/>
    </source>
</evidence>
<feature type="domain" description="DUF4097" evidence="2">
    <location>
        <begin position="67"/>
        <end position="242"/>
    </location>
</feature>
<evidence type="ECO:0000313" key="3">
    <source>
        <dbReference type="EMBL" id="MBC3898414.1"/>
    </source>
</evidence>
<feature type="region of interest" description="Disordered" evidence="1">
    <location>
        <begin position="252"/>
        <end position="281"/>
    </location>
</feature>
<gene>
    <name evidence="3" type="ORF">GH811_02125</name>
</gene>
<keyword evidence="4" id="KW-1185">Reference proteome</keyword>
<sequence>MNTNQSWIKYLAIAFGLVLALGIIASIVNGGVAIMRGFGLIENRTQISEPDGDTFQQDFAGELEAVFINFDTGSITLKTGNAFRVEGSDLPASLTATLDDGKLVIEDDGPTNIIPNLIGKDHGPNLVVTIPNDTHLKKLELEIGAGRAELSRIITDELTIKQGAGEVEADQLQANSGKLNGGAGAVHFSDVQLNDFEIKGGVGLVNIQGIVTGDLEIDCGVGQTSLDIDANVNDYFITADQGVGPITINGESISESGTGSKSAPHRIDIDGGVGPVTMRFK</sequence>
<dbReference type="Proteomes" id="UP000622405">
    <property type="component" value="Unassembled WGS sequence"/>
</dbReference>
<accession>A0ABR6YTA3</accession>
<name>A0ABR6YTA3_9FIRM</name>
<evidence type="ECO:0000256" key="1">
    <source>
        <dbReference type="SAM" id="MobiDB-lite"/>
    </source>
</evidence>
<organism evidence="3 4">
    <name type="scientific">Acetobacterium malicum</name>
    <dbReference type="NCBI Taxonomy" id="52692"/>
    <lineage>
        <taxon>Bacteria</taxon>
        <taxon>Bacillati</taxon>
        <taxon>Bacillota</taxon>
        <taxon>Clostridia</taxon>
        <taxon>Eubacteriales</taxon>
        <taxon>Eubacteriaceae</taxon>
        <taxon>Acetobacterium</taxon>
    </lineage>
</organism>
<feature type="compositionally biased region" description="Polar residues" evidence="1">
    <location>
        <begin position="252"/>
        <end position="261"/>
    </location>
</feature>
<dbReference type="EMBL" id="WJBE01000001">
    <property type="protein sequence ID" value="MBC3898414.1"/>
    <property type="molecule type" value="Genomic_DNA"/>
</dbReference>
<comment type="caution">
    <text evidence="3">The sequence shown here is derived from an EMBL/GenBank/DDBJ whole genome shotgun (WGS) entry which is preliminary data.</text>
</comment>
<dbReference type="Pfam" id="PF13349">
    <property type="entry name" value="DUF4097"/>
    <property type="match status" value="1"/>
</dbReference>
<dbReference type="InterPro" id="IPR025164">
    <property type="entry name" value="Toastrack_DUF4097"/>
</dbReference>
<proteinExistence type="predicted"/>
<protein>
    <submittedName>
        <fullName evidence="3">DUF4097 family beta strand repeat protein</fullName>
    </submittedName>
</protein>